<gene>
    <name evidence="3" type="ORF">ES332_A07G103900v1</name>
</gene>
<proteinExistence type="inferred from homology"/>
<accession>A0A5D2PQU3</accession>
<dbReference type="PANTHER" id="PTHR11926:SF1509">
    <property type="entry name" value="UDP-GLYCOSYLTRANSFERASE 74G1-LIKE"/>
    <property type="match status" value="1"/>
</dbReference>
<dbReference type="Gene3D" id="3.40.50.2000">
    <property type="entry name" value="Glycogen Phosphorylase B"/>
    <property type="match status" value="2"/>
</dbReference>
<name>A0A5D2PQU3_GOSTO</name>
<evidence type="ECO:0000256" key="2">
    <source>
        <dbReference type="ARBA" id="ARBA00022676"/>
    </source>
</evidence>
<dbReference type="GO" id="GO:0080044">
    <property type="term" value="F:quercetin 7-O-glucosyltransferase activity"/>
    <property type="evidence" value="ECO:0007669"/>
    <property type="project" value="TreeGrafter"/>
</dbReference>
<keyword evidence="2" id="KW-0808">Transferase</keyword>
<keyword evidence="4" id="KW-1185">Reference proteome</keyword>
<dbReference type="GO" id="GO:0080043">
    <property type="term" value="F:quercetin 3-O-glucosyltransferase activity"/>
    <property type="evidence" value="ECO:0007669"/>
    <property type="project" value="TreeGrafter"/>
</dbReference>
<evidence type="ECO:0000313" key="4">
    <source>
        <dbReference type="Proteomes" id="UP000322667"/>
    </source>
</evidence>
<keyword evidence="2" id="KW-0328">Glycosyltransferase</keyword>
<dbReference type="PANTHER" id="PTHR11926">
    <property type="entry name" value="GLUCOSYL/GLUCURONOSYL TRANSFERASES"/>
    <property type="match status" value="1"/>
</dbReference>
<dbReference type="Proteomes" id="UP000322667">
    <property type="component" value="Chromosome A07"/>
</dbReference>
<evidence type="ECO:0000256" key="1">
    <source>
        <dbReference type="ARBA" id="ARBA00009995"/>
    </source>
</evidence>
<organism evidence="3 4">
    <name type="scientific">Gossypium tomentosum</name>
    <name type="common">Hawaiian cotton</name>
    <name type="synonym">Gossypium sandvicense</name>
    <dbReference type="NCBI Taxonomy" id="34277"/>
    <lineage>
        <taxon>Eukaryota</taxon>
        <taxon>Viridiplantae</taxon>
        <taxon>Streptophyta</taxon>
        <taxon>Embryophyta</taxon>
        <taxon>Tracheophyta</taxon>
        <taxon>Spermatophyta</taxon>
        <taxon>Magnoliopsida</taxon>
        <taxon>eudicotyledons</taxon>
        <taxon>Gunneridae</taxon>
        <taxon>Pentapetalae</taxon>
        <taxon>rosids</taxon>
        <taxon>malvids</taxon>
        <taxon>Malvales</taxon>
        <taxon>Malvaceae</taxon>
        <taxon>Malvoideae</taxon>
        <taxon>Gossypium</taxon>
    </lineage>
</organism>
<sequence>MGEENKTRNLPHVLIFPFPVQGHITLMSHFAKCLVSKGIKITLVATVFISKSFFPNPCSTTSIDLETIFDGFDEGGSNQALSTKVYIQMLCFVGSNSSATLIKKLVDTGDRPVLVYDGFLRWALEVAKQFGILSAVFFTQSCAINNVYYHVNVSLPRLPLLQVSELPSFISGYEPQSTWFDIIYFSHFEFRSIQFWNVMYLDKRLDDDKHYGMNLFNPETDACRSWLNGKLNGSVVYASFESLASPEANQMQELALALKGSDWMLFWTDQITNAKLVVDVWGIGITKKGKEIKMNTIKLKNLVKKMVKEGGILDKNNDEFIAKLLEN</sequence>
<dbReference type="SUPFAM" id="SSF53756">
    <property type="entry name" value="UDP-Glycosyltransferase/glycogen phosphorylase"/>
    <property type="match status" value="1"/>
</dbReference>
<evidence type="ECO:0000313" key="3">
    <source>
        <dbReference type="EMBL" id="TYI18617.1"/>
    </source>
</evidence>
<reference evidence="3 4" key="1">
    <citation type="submission" date="2019-07" db="EMBL/GenBank/DDBJ databases">
        <title>WGS assembly of Gossypium tomentosum.</title>
        <authorList>
            <person name="Chen Z.J."/>
            <person name="Sreedasyam A."/>
            <person name="Ando A."/>
            <person name="Song Q."/>
            <person name="De L."/>
            <person name="Hulse-Kemp A."/>
            <person name="Ding M."/>
            <person name="Ye W."/>
            <person name="Kirkbride R."/>
            <person name="Jenkins J."/>
            <person name="Plott C."/>
            <person name="Lovell J."/>
            <person name="Lin Y.-M."/>
            <person name="Vaughn R."/>
            <person name="Liu B."/>
            <person name="Li W."/>
            <person name="Simpson S."/>
            <person name="Scheffler B."/>
            <person name="Saski C."/>
            <person name="Grover C."/>
            <person name="Hu G."/>
            <person name="Conover J."/>
            <person name="Carlson J."/>
            <person name="Shu S."/>
            <person name="Boston L."/>
            <person name="Williams M."/>
            <person name="Peterson D."/>
            <person name="Mcgee K."/>
            <person name="Jones D."/>
            <person name="Wendel J."/>
            <person name="Stelly D."/>
            <person name="Grimwood J."/>
            <person name="Schmutz J."/>
        </authorList>
    </citation>
    <scope>NUCLEOTIDE SEQUENCE [LARGE SCALE GENOMIC DNA]</scope>
    <source>
        <strain evidence="3">7179.01</strain>
    </source>
</reference>
<dbReference type="AlphaFoldDB" id="A0A5D2PQU3"/>
<dbReference type="EMBL" id="CM017616">
    <property type="protein sequence ID" value="TYI18617.1"/>
    <property type="molecule type" value="Genomic_DNA"/>
</dbReference>
<evidence type="ECO:0008006" key="5">
    <source>
        <dbReference type="Google" id="ProtNLM"/>
    </source>
</evidence>
<protein>
    <recommendedName>
        <fullName evidence="5">UDP-glycosyltransferases domain-containing protein</fullName>
    </recommendedName>
</protein>
<comment type="similarity">
    <text evidence="1">Belongs to the UDP-glycosyltransferase family.</text>
</comment>